<protein>
    <submittedName>
        <fullName evidence="1">Uncharacterized protein</fullName>
    </submittedName>
</protein>
<accession>A0A9C7BVY0</accession>
<evidence type="ECO:0000313" key="1">
    <source>
        <dbReference type="EMBL" id="BDT62424.1"/>
    </source>
</evidence>
<organism evidence="1">
    <name type="scientific">Melicertus latisulcatus pemonivirus</name>
    <dbReference type="NCBI Taxonomy" id="2984278"/>
    <lineage>
        <taxon>Viruses</taxon>
        <taxon>Viruses incertae sedis</taxon>
        <taxon>Naldaviricetes</taxon>
        <taxon>Nimaviridae</taxon>
    </lineage>
</organism>
<dbReference type="EMBL" id="LC738875">
    <property type="protein sequence ID" value="BDT62424.1"/>
    <property type="molecule type" value="Genomic_DNA"/>
</dbReference>
<reference evidence="1" key="1">
    <citation type="submission" date="2022-10" db="EMBL/GenBank/DDBJ databases">
        <title>Genome sequences of endogenous nimaviruses in decapod crustaceans.</title>
        <authorList>
            <person name="Kawato S."/>
            <person name="Nozaki R."/>
            <person name="Kondo H."/>
            <person name="Hirono I."/>
        </authorList>
    </citation>
    <scope>NUCLEOTIDE SEQUENCE</scope>
    <source>
        <strain evidence="1">Okinawa2016</strain>
    </source>
</reference>
<name>A0A9C7BVY0_9VIRU</name>
<proteinExistence type="predicted"/>
<sequence length="98" mass="11349">MAPFSPTTSMRESLEWHPSTVSSKHYLYSVMAHSRFQTSRSRVPQMRGVQVEREDEGDSYHIQCIHTMCHCASMDASFYCGTHCQEHRFASSSIFLHF</sequence>